<feature type="coiled-coil region" evidence="1">
    <location>
        <begin position="278"/>
        <end position="323"/>
    </location>
</feature>
<dbReference type="GO" id="GO:0004674">
    <property type="term" value="F:protein serine/threonine kinase activity"/>
    <property type="evidence" value="ECO:0007669"/>
    <property type="project" value="TreeGrafter"/>
</dbReference>
<dbReference type="InterPro" id="IPR052969">
    <property type="entry name" value="Thr-specific_kinase-like"/>
</dbReference>
<name>A0A815MTT3_9BILA</name>
<dbReference type="CDD" id="cd00198">
    <property type="entry name" value="vWFA"/>
    <property type="match status" value="1"/>
</dbReference>
<dbReference type="InterPro" id="IPR002035">
    <property type="entry name" value="VWF_A"/>
</dbReference>
<evidence type="ECO:0000259" key="2">
    <source>
        <dbReference type="SMART" id="SM00327"/>
    </source>
</evidence>
<dbReference type="EMBL" id="CAJNOE010001488">
    <property type="protein sequence ID" value="CAF1427518.1"/>
    <property type="molecule type" value="Genomic_DNA"/>
</dbReference>
<evidence type="ECO:0000313" key="4">
    <source>
        <dbReference type="Proteomes" id="UP000663860"/>
    </source>
</evidence>
<evidence type="ECO:0000256" key="1">
    <source>
        <dbReference type="SAM" id="Coils"/>
    </source>
</evidence>
<comment type="caution">
    <text evidence="3">The sequence shown here is derived from an EMBL/GenBank/DDBJ whole genome shotgun (WGS) entry which is preliminary data.</text>
</comment>
<dbReference type="Gene3D" id="3.40.50.410">
    <property type="entry name" value="von Willebrand factor, type A domain"/>
    <property type="match status" value="1"/>
</dbReference>
<dbReference type="PANTHER" id="PTHR47763">
    <property type="entry name" value="ALPHA-PROTEIN KINASE VWKA"/>
    <property type="match status" value="1"/>
</dbReference>
<proteinExistence type="predicted"/>
<dbReference type="PANTHER" id="PTHR47763:SF1">
    <property type="entry name" value="DUF659 DOMAIN-CONTAINING PROTEIN"/>
    <property type="match status" value="1"/>
</dbReference>
<dbReference type="SMART" id="SM00327">
    <property type="entry name" value="VWA"/>
    <property type="match status" value="1"/>
</dbReference>
<dbReference type="Proteomes" id="UP000663860">
    <property type="component" value="Unassembled WGS sequence"/>
</dbReference>
<dbReference type="SUPFAM" id="SSF53300">
    <property type="entry name" value="vWA-like"/>
    <property type="match status" value="1"/>
</dbReference>
<evidence type="ECO:0000313" key="3">
    <source>
        <dbReference type="EMBL" id="CAF1427518.1"/>
    </source>
</evidence>
<reference evidence="3" key="1">
    <citation type="submission" date="2021-02" db="EMBL/GenBank/DDBJ databases">
        <authorList>
            <person name="Nowell W R."/>
        </authorList>
    </citation>
    <scope>NUCLEOTIDE SEQUENCE</scope>
</reference>
<feature type="domain" description="VWFA" evidence="2">
    <location>
        <begin position="30"/>
        <end position="201"/>
    </location>
</feature>
<sequence length="324" mass="36711">MPRRYHSKAPTEIHVDKPEQLELAEHDSSILDLALAMDCTESMAPYIESAKNNTRAIFEEIVISEKSDVRLAFVEYRDHPPEDTTFVTRVHNFTNSVDEMKNWLDVCQADGGGGATRICILISDAPPHGLDRNGDNFPDGCPAGYDPLRIARDMAEHRITLYAVGVEPSIVPYRDFFMTIAYITGGQYVPMINAQLLAQVIVGGVREEITLERLMQNAEADIAREIQRAEEDGTDDRETATRINHYFTSRKTRTKQMRNKTGATSKTGEECYSKCAAMSEMQSKFKALEVENEELKEDANYELDEEDMNFEQAKRIVQKAKSRK</sequence>
<protein>
    <recommendedName>
        <fullName evidence="2">VWFA domain-containing protein</fullName>
    </recommendedName>
</protein>
<keyword evidence="1" id="KW-0175">Coiled coil</keyword>
<organism evidence="3 4">
    <name type="scientific">Adineta steineri</name>
    <dbReference type="NCBI Taxonomy" id="433720"/>
    <lineage>
        <taxon>Eukaryota</taxon>
        <taxon>Metazoa</taxon>
        <taxon>Spiralia</taxon>
        <taxon>Gnathifera</taxon>
        <taxon>Rotifera</taxon>
        <taxon>Eurotatoria</taxon>
        <taxon>Bdelloidea</taxon>
        <taxon>Adinetida</taxon>
        <taxon>Adinetidae</taxon>
        <taxon>Adineta</taxon>
    </lineage>
</organism>
<dbReference type="GO" id="GO:0005737">
    <property type="term" value="C:cytoplasm"/>
    <property type="evidence" value="ECO:0007669"/>
    <property type="project" value="TreeGrafter"/>
</dbReference>
<gene>
    <name evidence="3" type="ORF">IZO911_LOCUS41040</name>
</gene>
<dbReference type="InterPro" id="IPR036465">
    <property type="entry name" value="vWFA_dom_sf"/>
</dbReference>
<dbReference type="AlphaFoldDB" id="A0A815MTT3"/>
<accession>A0A815MTT3</accession>